<proteinExistence type="predicted"/>
<comment type="caution">
    <text evidence="1">The sequence shown here is derived from an EMBL/GenBank/DDBJ whole genome shotgun (WGS) entry which is preliminary data.</text>
</comment>
<gene>
    <name evidence="1" type="ORF">ACFL6M_06305</name>
</gene>
<organism evidence="1 2">
    <name type="scientific">Eiseniibacteriota bacterium</name>
    <dbReference type="NCBI Taxonomy" id="2212470"/>
    <lineage>
        <taxon>Bacteria</taxon>
        <taxon>Candidatus Eiseniibacteriota</taxon>
    </lineage>
</organism>
<sequence length="203" mass="22472">MSTSLTNRLNQILPRVTDVAFLSSEGIGNEIACYIFDYPAQEELKVREHIEMMMARFASHHSELKVLHLDLLDVVLAYLKKRGLFDKAIRMQIPKGDAAVLRALKGPLAAEKLRDFVAAEHTLADFDLLLLSGVGSVWPMLRAHSLLNCLHTVTGKTPVVMFYPGTFDGTTLRLFGQIAPSTSKPGTKPYYRAFILVPGGTES</sequence>
<reference evidence="1 2" key="1">
    <citation type="submission" date="2024-09" db="EMBL/GenBank/DDBJ databases">
        <authorList>
            <person name="D'Angelo T."/>
        </authorList>
    </citation>
    <scope>NUCLEOTIDE SEQUENCE [LARGE SCALE GENOMIC DNA]</scope>
    <source>
        <strain evidence="1">SAG AM-320-E07</strain>
    </source>
</reference>
<name>A0ABV6YLI9_UNCEI</name>
<evidence type="ECO:0000313" key="2">
    <source>
        <dbReference type="Proteomes" id="UP001593833"/>
    </source>
</evidence>
<accession>A0ABV6YLI9</accession>
<keyword evidence="2" id="KW-1185">Reference proteome</keyword>
<evidence type="ECO:0000313" key="1">
    <source>
        <dbReference type="EMBL" id="MFC1573195.1"/>
    </source>
</evidence>
<dbReference type="Pfam" id="PF08747">
    <property type="entry name" value="BrxB"/>
    <property type="match status" value="1"/>
</dbReference>
<dbReference type="InterPro" id="IPR014858">
    <property type="entry name" value="BrxB"/>
</dbReference>
<dbReference type="Proteomes" id="UP001593833">
    <property type="component" value="Unassembled WGS sequence"/>
</dbReference>
<protein>
    <submittedName>
        <fullName evidence="1">DUF1788 domain-containing protein</fullName>
    </submittedName>
</protein>
<dbReference type="EMBL" id="JBHPKH010000093">
    <property type="protein sequence ID" value="MFC1573195.1"/>
    <property type="molecule type" value="Genomic_DNA"/>
</dbReference>